<comment type="caution">
    <text evidence="11">The sequence shown here is derived from an EMBL/GenBank/DDBJ whole genome shotgun (WGS) entry which is preliminary data.</text>
</comment>
<keyword evidence="11" id="KW-0808">Transferase</keyword>
<keyword evidence="5" id="KW-0819">tRNA processing</keyword>
<dbReference type="AlphaFoldDB" id="A0A2S9WSU5"/>
<organism evidence="11 12">
    <name type="scientific">Nonlabens agnitus</name>
    <dbReference type="NCBI Taxonomy" id="870484"/>
    <lineage>
        <taxon>Bacteria</taxon>
        <taxon>Pseudomonadati</taxon>
        <taxon>Bacteroidota</taxon>
        <taxon>Flavobacteriia</taxon>
        <taxon>Flavobacteriales</taxon>
        <taxon>Flavobacteriaceae</taxon>
        <taxon>Nonlabens</taxon>
    </lineage>
</organism>
<name>A0A2S9WSU5_9FLAO</name>
<dbReference type="PANTHER" id="PTHR33540:SF2">
    <property type="entry name" value="TRNA THREONYLCARBAMOYLADENOSINE BIOSYNTHESIS PROTEIN TSAE"/>
    <property type="match status" value="1"/>
</dbReference>
<dbReference type="Proteomes" id="UP000239532">
    <property type="component" value="Unassembled WGS sequence"/>
</dbReference>
<evidence type="ECO:0000256" key="8">
    <source>
        <dbReference type="ARBA" id="ARBA00022840"/>
    </source>
</evidence>
<evidence type="ECO:0000256" key="9">
    <source>
        <dbReference type="ARBA" id="ARBA00022842"/>
    </source>
</evidence>
<keyword evidence="12" id="KW-1185">Reference proteome</keyword>
<accession>A0A2S9WSU5</accession>
<reference evidence="11 12" key="1">
    <citation type="submission" date="2016-11" db="EMBL/GenBank/DDBJ databases">
        <title>Trade-off between light-utilization and light-protection in marine flavobacteria.</title>
        <authorList>
            <person name="Kumagai Y."/>
        </authorList>
    </citation>
    <scope>NUCLEOTIDE SEQUENCE [LARGE SCALE GENOMIC DNA]</scope>
    <source>
        <strain evidence="11 12">JCM 17109</strain>
    </source>
</reference>
<evidence type="ECO:0000256" key="1">
    <source>
        <dbReference type="ARBA" id="ARBA00004496"/>
    </source>
</evidence>
<keyword evidence="4" id="KW-0963">Cytoplasm</keyword>
<dbReference type="OrthoDB" id="9815896at2"/>
<keyword evidence="8" id="KW-0067">ATP-binding</keyword>
<dbReference type="EMBL" id="MQUC01000003">
    <property type="protein sequence ID" value="PRP66540.1"/>
    <property type="molecule type" value="Genomic_DNA"/>
</dbReference>
<dbReference type="Gene3D" id="3.40.50.300">
    <property type="entry name" value="P-loop containing nucleotide triphosphate hydrolases"/>
    <property type="match status" value="1"/>
</dbReference>
<gene>
    <name evidence="11" type="ORF">BST86_05225</name>
</gene>
<evidence type="ECO:0000256" key="4">
    <source>
        <dbReference type="ARBA" id="ARBA00022490"/>
    </source>
</evidence>
<evidence type="ECO:0000256" key="5">
    <source>
        <dbReference type="ARBA" id="ARBA00022694"/>
    </source>
</evidence>
<evidence type="ECO:0000256" key="7">
    <source>
        <dbReference type="ARBA" id="ARBA00022741"/>
    </source>
</evidence>
<dbReference type="SUPFAM" id="SSF52540">
    <property type="entry name" value="P-loop containing nucleoside triphosphate hydrolases"/>
    <property type="match status" value="1"/>
</dbReference>
<dbReference type="NCBIfam" id="TIGR00150">
    <property type="entry name" value="T6A_YjeE"/>
    <property type="match status" value="1"/>
</dbReference>
<evidence type="ECO:0000256" key="10">
    <source>
        <dbReference type="ARBA" id="ARBA00032441"/>
    </source>
</evidence>
<keyword evidence="9" id="KW-0460">Magnesium</keyword>
<evidence type="ECO:0000256" key="6">
    <source>
        <dbReference type="ARBA" id="ARBA00022723"/>
    </source>
</evidence>
<dbReference type="Pfam" id="PF02367">
    <property type="entry name" value="TsaE"/>
    <property type="match status" value="1"/>
</dbReference>
<comment type="similarity">
    <text evidence="2">Belongs to the TsaE family.</text>
</comment>
<dbReference type="GO" id="GO:0016740">
    <property type="term" value="F:transferase activity"/>
    <property type="evidence" value="ECO:0007669"/>
    <property type="project" value="UniProtKB-KW"/>
</dbReference>
<keyword evidence="7" id="KW-0547">Nucleotide-binding</keyword>
<sequence length="136" mass="15360">MEYQLKDIDKAASHIIASAKSDNLLFEAPMGSGKTTLITAICKQLGVTEAISSPTYNIVNEYSGTDKDIYHFDLYRINTIDELHDIGVEEYFDSTSLRLIEWPSLIVPIISDFQFVKIKIIDSTSRIVNISDVVRR</sequence>
<proteinExistence type="inferred from homology"/>
<dbReference type="GO" id="GO:0046872">
    <property type="term" value="F:metal ion binding"/>
    <property type="evidence" value="ECO:0007669"/>
    <property type="project" value="UniProtKB-KW"/>
</dbReference>
<dbReference type="GO" id="GO:0005737">
    <property type="term" value="C:cytoplasm"/>
    <property type="evidence" value="ECO:0007669"/>
    <property type="project" value="UniProtKB-SubCell"/>
</dbReference>
<keyword evidence="6" id="KW-0479">Metal-binding</keyword>
<evidence type="ECO:0000256" key="3">
    <source>
        <dbReference type="ARBA" id="ARBA00019010"/>
    </source>
</evidence>
<dbReference type="InterPro" id="IPR027417">
    <property type="entry name" value="P-loop_NTPase"/>
</dbReference>
<protein>
    <recommendedName>
        <fullName evidence="3">tRNA threonylcarbamoyladenosine biosynthesis protein TsaE</fullName>
    </recommendedName>
    <alternativeName>
        <fullName evidence="10">t(6)A37 threonylcarbamoyladenosine biosynthesis protein TsaE</fullName>
    </alternativeName>
</protein>
<dbReference type="InterPro" id="IPR003442">
    <property type="entry name" value="T6A_TsaE"/>
</dbReference>
<dbReference type="PANTHER" id="PTHR33540">
    <property type="entry name" value="TRNA THREONYLCARBAMOYLADENOSINE BIOSYNTHESIS PROTEIN TSAE"/>
    <property type="match status" value="1"/>
</dbReference>
<evidence type="ECO:0000313" key="11">
    <source>
        <dbReference type="EMBL" id="PRP66540.1"/>
    </source>
</evidence>
<comment type="subcellular location">
    <subcellularLocation>
        <location evidence="1">Cytoplasm</location>
    </subcellularLocation>
</comment>
<dbReference type="RefSeq" id="WP_105982360.1">
    <property type="nucleotide sequence ID" value="NZ_MQUC01000003.1"/>
</dbReference>
<evidence type="ECO:0000256" key="2">
    <source>
        <dbReference type="ARBA" id="ARBA00007599"/>
    </source>
</evidence>
<dbReference type="GO" id="GO:0005524">
    <property type="term" value="F:ATP binding"/>
    <property type="evidence" value="ECO:0007669"/>
    <property type="project" value="UniProtKB-KW"/>
</dbReference>
<evidence type="ECO:0000313" key="12">
    <source>
        <dbReference type="Proteomes" id="UP000239532"/>
    </source>
</evidence>
<dbReference type="GO" id="GO:0002949">
    <property type="term" value="P:tRNA threonylcarbamoyladenosine modification"/>
    <property type="evidence" value="ECO:0007669"/>
    <property type="project" value="InterPro"/>
</dbReference>